<dbReference type="GO" id="GO:0000455">
    <property type="term" value="P:enzyme-directed rRNA pseudouridine synthesis"/>
    <property type="evidence" value="ECO:0007669"/>
    <property type="project" value="TreeGrafter"/>
</dbReference>
<dbReference type="Gene3D" id="3.30.2350.10">
    <property type="entry name" value="Pseudouridine synthase"/>
    <property type="match status" value="1"/>
</dbReference>
<comment type="caution">
    <text evidence="3">The sequence shown here is derived from an EMBL/GenBank/DDBJ whole genome shotgun (WGS) entry which is preliminary data.</text>
</comment>
<dbReference type="GO" id="GO:0009982">
    <property type="term" value="F:pseudouridine synthase activity"/>
    <property type="evidence" value="ECO:0007669"/>
    <property type="project" value="InterPro"/>
</dbReference>
<evidence type="ECO:0000259" key="2">
    <source>
        <dbReference type="Pfam" id="PF00849"/>
    </source>
</evidence>
<dbReference type="PANTHER" id="PTHR21600:SF87">
    <property type="entry name" value="RNA PSEUDOURIDYLATE SYNTHASE DOMAIN-CONTAINING PROTEIN 1"/>
    <property type="match status" value="1"/>
</dbReference>
<dbReference type="SUPFAM" id="SSF55120">
    <property type="entry name" value="Pseudouridine synthase"/>
    <property type="match status" value="1"/>
</dbReference>
<dbReference type="AlphaFoldDB" id="A0A5J4J395"/>
<dbReference type="PANTHER" id="PTHR21600">
    <property type="entry name" value="MITOCHONDRIAL RNA PSEUDOURIDINE SYNTHASE"/>
    <property type="match status" value="1"/>
</dbReference>
<dbReference type="InterPro" id="IPR006224">
    <property type="entry name" value="PsdUridine_synth_RluA-like_CS"/>
</dbReference>
<organism evidence="3 4">
    <name type="scientific">Patiriisocius marinus</name>
    <dbReference type="NCBI Taxonomy" id="1397112"/>
    <lineage>
        <taxon>Bacteria</taxon>
        <taxon>Pseudomonadati</taxon>
        <taxon>Bacteroidota</taxon>
        <taxon>Flavobacteriia</taxon>
        <taxon>Flavobacteriales</taxon>
        <taxon>Flavobacteriaceae</taxon>
        <taxon>Patiriisocius</taxon>
    </lineage>
</organism>
<dbReference type="CDD" id="cd02869">
    <property type="entry name" value="PseudoU_synth_RluA_like"/>
    <property type="match status" value="1"/>
</dbReference>
<evidence type="ECO:0000313" key="4">
    <source>
        <dbReference type="Proteomes" id="UP000326509"/>
    </source>
</evidence>
<dbReference type="RefSeq" id="WP_151674703.1">
    <property type="nucleotide sequence ID" value="NZ_BKCG01000006.1"/>
</dbReference>
<reference evidence="3 4" key="1">
    <citation type="submission" date="2019-08" db="EMBL/GenBank/DDBJ databases">
        <title>Draft genome sequence of Ulvibacter marinus type strain NBRC 109484.</title>
        <authorList>
            <person name="Kawano K."/>
            <person name="Ushijima N."/>
            <person name="Kihara M."/>
            <person name="Itoh H."/>
        </authorList>
    </citation>
    <scope>NUCLEOTIDE SEQUENCE [LARGE SCALE GENOMIC DNA]</scope>
    <source>
        <strain evidence="3 4">NBRC 109484</strain>
    </source>
</reference>
<dbReference type="PROSITE" id="PS01129">
    <property type="entry name" value="PSI_RLU"/>
    <property type="match status" value="1"/>
</dbReference>
<accession>A0A5J4J395</accession>
<evidence type="ECO:0000313" key="3">
    <source>
        <dbReference type="EMBL" id="GER60271.1"/>
    </source>
</evidence>
<dbReference type="OrthoDB" id="9807829at2"/>
<dbReference type="Proteomes" id="UP000326509">
    <property type="component" value="Unassembled WGS sequence"/>
</dbReference>
<dbReference type="InterPro" id="IPR050188">
    <property type="entry name" value="RluA_PseudoU_synthase"/>
</dbReference>
<protein>
    <submittedName>
        <fullName evidence="3">Pseudouridine synthase</fullName>
    </submittedName>
</protein>
<feature type="domain" description="Pseudouridine synthase RsuA/RluA-like" evidence="2">
    <location>
        <begin position="90"/>
        <end position="229"/>
    </location>
</feature>
<comment type="similarity">
    <text evidence="1">Belongs to the pseudouridine synthase RluA family.</text>
</comment>
<dbReference type="InterPro" id="IPR020103">
    <property type="entry name" value="PsdUridine_synth_cat_dom_sf"/>
</dbReference>
<keyword evidence="4" id="KW-1185">Reference proteome</keyword>
<sequence>MVLQEKHILKSFDTPTRLSDLPVGTFVTIQSRKAFKKALKKALVKLNGEPAQTSNFVLGGELIEIFTDESIKKKPKISIPFEILFEDEYIAIINKPAGVEVSGNKKYTITNALSSALKSSNQVDALIRPLPAHRLDYPTSGCLIIGKTSKALTVLNQQFEHQQVDKTYIAVTVNSQTTQGIIKEPIDKKPSTSSYQVLKTIASQKYGALNLVALKPHTGRRHQLRKHLAYIGNPIFGEKEYGNPSNQGHGNGLYLQAYKLEFNHPITNELVLITSPVSKKFKNLFVDIQQTLLEINDF</sequence>
<dbReference type="Pfam" id="PF00849">
    <property type="entry name" value="PseudoU_synth_2"/>
    <property type="match status" value="1"/>
</dbReference>
<name>A0A5J4J395_9FLAO</name>
<dbReference type="InterPro" id="IPR006145">
    <property type="entry name" value="PsdUridine_synth_RsuA/RluA"/>
</dbReference>
<gene>
    <name evidence="3" type="primary">rluD</name>
    <name evidence="3" type="ORF">ULMA_23790</name>
</gene>
<proteinExistence type="inferred from homology"/>
<evidence type="ECO:0000256" key="1">
    <source>
        <dbReference type="ARBA" id="ARBA00010876"/>
    </source>
</evidence>
<dbReference type="GO" id="GO:0003723">
    <property type="term" value="F:RNA binding"/>
    <property type="evidence" value="ECO:0007669"/>
    <property type="project" value="InterPro"/>
</dbReference>
<dbReference type="EMBL" id="BKCG01000006">
    <property type="protein sequence ID" value="GER60271.1"/>
    <property type="molecule type" value="Genomic_DNA"/>
</dbReference>
<dbReference type="GO" id="GO:0140098">
    <property type="term" value="F:catalytic activity, acting on RNA"/>
    <property type="evidence" value="ECO:0007669"/>
    <property type="project" value="UniProtKB-ARBA"/>
</dbReference>